<accession>A0A5C6M5J1</accession>
<protein>
    <submittedName>
        <fullName evidence="1">Uncharacterized protein</fullName>
    </submittedName>
</protein>
<evidence type="ECO:0000313" key="2">
    <source>
        <dbReference type="Proteomes" id="UP000321083"/>
    </source>
</evidence>
<keyword evidence="2" id="KW-1185">Reference proteome</keyword>
<reference evidence="1 2" key="2">
    <citation type="submission" date="2019-08" db="EMBL/GenBank/DDBJ databases">
        <authorList>
            <person name="Henke P."/>
        </authorList>
    </citation>
    <scope>NUCLEOTIDE SEQUENCE [LARGE SCALE GENOMIC DNA]</scope>
    <source>
        <strain evidence="1">Phe10_nw2017</strain>
    </source>
</reference>
<name>A0A5C6M5J1_9PLAN</name>
<dbReference type="AlphaFoldDB" id="A0A5C6M5J1"/>
<dbReference type="EMBL" id="SRHE01000293">
    <property type="protein sequence ID" value="TWW09379.1"/>
    <property type="molecule type" value="Genomic_DNA"/>
</dbReference>
<organism evidence="1 2">
    <name type="scientific">Planctomyces bekefii</name>
    <dbReference type="NCBI Taxonomy" id="1653850"/>
    <lineage>
        <taxon>Bacteria</taxon>
        <taxon>Pseudomonadati</taxon>
        <taxon>Planctomycetota</taxon>
        <taxon>Planctomycetia</taxon>
        <taxon>Planctomycetales</taxon>
        <taxon>Planctomycetaceae</taxon>
        <taxon>Planctomyces</taxon>
    </lineage>
</organism>
<reference evidence="1 2" key="1">
    <citation type="submission" date="2019-08" db="EMBL/GenBank/DDBJ databases">
        <title>100 year-old enigma solved: identification of Planctomyces bekefii, the type genus and species of the phylum Planctomycetes.</title>
        <authorList>
            <person name="Svetlana D.N."/>
            <person name="Overmann J."/>
        </authorList>
    </citation>
    <scope>NUCLEOTIDE SEQUENCE [LARGE SCALE GENOMIC DNA]</scope>
    <source>
        <strain evidence="1">Phe10_nw2017</strain>
    </source>
</reference>
<proteinExistence type="predicted"/>
<comment type="caution">
    <text evidence="1">The sequence shown here is derived from an EMBL/GenBank/DDBJ whole genome shotgun (WGS) entry which is preliminary data.</text>
</comment>
<sequence>MSPLSQHYRQLVGRNQDWVIADIQLDVRNKTLTLPLEFVGDQVVCPESGATCSMKDHVE</sequence>
<evidence type="ECO:0000313" key="1">
    <source>
        <dbReference type="EMBL" id="TWW09379.1"/>
    </source>
</evidence>
<gene>
    <name evidence="1" type="ORF">E3A20_14940</name>
</gene>
<dbReference type="Proteomes" id="UP000321083">
    <property type="component" value="Unassembled WGS sequence"/>
</dbReference>